<dbReference type="EMBL" id="DVHH01000089">
    <property type="protein sequence ID" value="HIR54664.1"/>
    <property type="molecule type" value="Genomic_DNA"/>
</dbReference>
<feature type="transmembrane region" description="Helical" evidence="1">
    <location>
        <begin position="357"/>
        <end position="375"/>
    </location>
</feature>
<proteinExistence type="predicted"/>
<comment type="caution">
    <text evidence="2">The sequence shown here is derived from an EMBL/GenBank/DDBJ whole genome shotgun (WGS) entry which is preliminary data.</text>
</comment>
<feature type="transmembrane region" description="Helical" evidence="1">
    <location>
        <begin position="105"/>
        <end position="132"/>
    </location>
</feature>
<accession>A0A9D1DKW3</accession>
<keyword evidence="1" id="KW-0472">Membrane</keyword>
<reference evidence="2" key="2">
    <citation type="journal article" date="2021" name="PeerJ">
        <title>Extensive microbial diversity within the chicken gut microbiome revealed by metagenomics and culture.</title>
        <authorList>
            <person name="Gilroy R."/>
            <person name="Ravi A."/>
            <person name="Getino M."/>
            <person name="Pursley I."/>
            <person name="Horton D.L."/>
            <person name="Alikhan N.F."/>
            <person name="Baker D."/>
            <person name="Gharbi K."/>
            <person name="Hall N."/>
            <person name="Watson M."/>
            <person name="Adriaenssens E.M."/>
            <person name="Foster-Nyarko E."/>
            <person name="Jarju S."/>
            <person name="Secka A."/>
            <person name="Antonio M."/>
            <person name="Oren A."/>
            <person name="Chaudhuri R.R."/>
            <person name="La Ragione R."/>
            <person name="Hildebrand F."/>
            <person name="Pallen M.J."/>
        </authorList>
    </citation>
    <scope>NUCLEOTIDE SEQUENCE</scope>
    <source>
        <strain evidence="2">ChiGjej3B3-7149</strain>
    </source>
</reference>
<name>A0A9D1DKW3_9FIRM</name>
<reference evidence="2" key="1">
    <citation type="submission" date="2020-10" db="EMBL/GenBank/DDBJ databases">
        <authorList>
            <person name="Gilroy R."/>
        </authorList>
    </citation>
    <scope>NUCLEOTIDE SEQUENCE</scope>
    <source>
        <strain evidence="2">ChiGjej3B3-7149</strain>
    </source>
</reference>
<feature type="transmembrane region" description="Helical" evidence="1">
    <location>
        <begin position="290"/>
        <end position="311"/>
    </location>
</feature>
<feature type="transmembrane region" description="Helical" evidence="1">
    <location>
        <begin position="249"/>
        <end position="270"/>
    </location>
</feature>
<protein>
    <submittedName>
        <fullName evidence="2">Uncharacterized protein</fullName>
    </submittedName>
</protein>
<gene>
    <name evidence="2" type="ORF">IAD36_03550</name>
</gene>
<evidence type="ECO:0000256" key="1">
    <source>
        <dbReference type="SAM" id="Phobius"/>
    </source>
</evidence>
<feature type="transmembrane region" description="Helical" evidence="1">
    <location>
        <begin position="139"/>
        <end position="162"/>
    </location>
</feature>
<feature type="transmembrane region" description="Helical" evidence="1">
    <location>
        <begin position="201"/>
        <end position="225"/>
    </location>
</feature>
<organism evidence="2 3">
    <name type="scientific">Candidatus Scatomorpha intestinigallinarum</name>
    <dbReference type="NCBI Taxonomy" id="2840923"/>
    <lineage>
        <taxon>Bacteria</taxon>
        <taxon>Bacillati</taxon>
        <taxon>Bacillota</taxon>
        <taxon>Clostridia</taxon>
        <taxon>Eubacteriales</taxon>
        <taxon>Candidatus Scatomorpha</taxon>
    </lineage>
</organism>
<feature type="transmembrane region" description="Helical" evidence="1">
    <location>
        <begin position="20"/>
        <end position="40"/>
    </location>
</feature>
<dbReference type="AlphaFoldDB" id="A0A9D1DKW3"/>
<dbReference type="Proteomes" id="UP000824238">
    <property type="component" value="Unassembled WGS sequence"/>
</dbReference>
<feature type="transmembrane region" description="Helical" evidence="1">
    <location>
        <begin position="61"/>
        <end position="85"/>
    </location>
</feature>
<evidence type="ECO:0000313" key="2">
    <source>
        <dbReference type="EMBL" id="HIR54664.1"/>
    </source>
</evidence>
<feature type="transmembrane region" description="Helical" evidence="1">
    <location>
        <begin position="323"/>
        <end position="345"/>
    </location>
</feature>
<keyword evidence="1" id="KW-0812">Transmembrane</keyword>
<keyword evidence="1" id="KW-1133">Transmembrane helix</keyword>
<evidence type="ECO:0000313" key="3">
    <source>
        <dbReference type="Proteomes" id="UP000824238"/>
    </source>
</evidence>
<sequence>MKSGTLYFNWPLFRKTVLRFWPIWAIYAVALLAQGPFRLAGWLRGAQGAVEAARFAQQVPALAATELAVFFVPASCAAAGMAVYSHLYFARSAAAYGALPIKRGAIFNSVTLAGLLPILALNILAGLACLLAGAGQFRAVLPAAAGMAASLCLVSLCYFGIAALCAQLTGSIIALPILFFSVCVASALLDELIIAALSDFAYGYAGNTGGVLCLFSPIMGISRYLRTEGVGSVLQDGVYRVAGYRLSGWGYLLGYAAAGLLLLWPAQALYRRRRLESAGEVVAVNVLRPVFRYILAAGGALVLACFLSWGLNLRLDRMGALGAAVFAALMLLGGFIGWSAAEMLMRKSFRVFKMGRAWLGLGVLWALLTCLLFVVELDATGFERRVPAADEVRSVGVSTYTSGGQMVLREPENVELALELHQRLVDEKELYEVAQMAGLPLPDTWETVNFTYTLADGSRLLRRYKAAAAVSAEDIELLETIANLPEGLLSRKLPDVEPSVRNIAYASISWAVPDGDVTSVESLELTAEEALELYRECILPDMREAKIGLIWFTGGEVSEAYDCCISLELSHFSPTEGKSYETFYTYATVYSERTNAWLLEHGAGLHTPEELGNEYLIS</sequence>
<feature type="transmembrane region" description="Helical" evidence="1">
    <location>
        <begin position="168"/>
        <end position="189"/>
    </location>
</feature>